<dbReference type="Proteomes" id="UP000823661">
    <property type="component" value="Unassembled WGS sequence"/>
</dbReference>
<gene>
    <name evidence="3" type="ORF">IAC06_08915</name>
</gene>
<reference evidence="3" key="1">
    <citation type="submission" date="2020-10" db="EMBL/GenBank/DDBJ databases">
        <authorList>
            <person name="Gilroy R."/>
        </authorList>
    </citation>
    <scope>NUCLEOTIDE SEQUENCE</scope>
    <source>
        <strain evidence="3">B1-20833</strain>
    </source>
</reference>
<dbReference type="AlphaFoldDB" id="A0A9D9ERZ8"/>
<sequence length="225" mass="23893">MKKILLIAVLGTAALALSAQEKGDFSVGGVIGVSGGSNSSKISTTVANETSSTNSSSPAATSFTLSPMFNIFVIDNLQLSAGLSYQMGREFSRKDSNDKNLYNFTHIALGVIGAHYFVPVIKERLYYTPGIEFGFGGGSNVAQNSSSNKTTTKIPFVFAFNANLGTFEFKATEHIGISLNVLDLSVSTATVRNENTQLNIITKSTSTSFVAGLNYGISAGVKYYF</sequence>
<proteinExistence type="predicted"/>
<keyword evidence="2" id="KW-0732">Signal</keyword>
<feature type="region of interest" description="Disordered" evidence="1">
    <location>
        <begin position="37"/>
        <end position="59"/>
    </location>
</feature>
<feature type="chain" id="PRO_5038780103" description="Outer membrane protein beta-barrel domain-containing protein" evidence="2">
    <location>
        <begin position="20"/>
        <end position="225"/>
    </location>
</feature>
<name>A0A9D9ERZ8_9BACT</name>
<evidence type="ECO:0008006" key="5">
    <source>
        <dbReference type="Google" id="ProtNLM"/>
    </source>
</evidence>
<evidence type="ECO:0000256" key="1">
    <source>
        <dbReference type="SAM" id="MobiDB-lite"/>
    </source>
</evidence>
<dbReference type="EMBL" id="JADIMI010000083">
    <property type="protein sequence ID" value="MBO8452982.1"/>
    <property type="molecule type" value="Genomic_DNA"/>
</dbReference>
<evidence type="ECO:0000313" key="3">
    <source>
        <dbReference type="EMBL" id="MBO8452982.1"/>
    </source>
</evidence>
<reference evidence="3" key="2">
    <citation type="journal article" date="2021" name="PeerJ">
        <title>Extensive microbial diversity within the chicken gut microbiome revealed by metagenomics and culture.</title>
        <authorList>
            <person name="Gilroy R."/>
            <person name="Ravi A."/>
            <person name="Getino M."/>
            <person name="Pursley I."/>
            <person name="Horton D.L."/>
            <person name="Alikhan N.F."/>
            <person name="Baker D."/>
            <person name="Gharbi K."/>
            <person name="Hall N."/>
            <person name="Watson M."/>
            <person name="Adriaenssens E.M."/>
            <person name="Foster-Nyarko E."/>
            <person name="Jarju S."/>
            <person name="Secka A."/>
            <person name="Antonio M."/>
            <person name="Oren A."/>
            <person name="Chaudhuri R.R."/>
            <person name="La Ragione R."/>
            <person name="Hildebrand F."/>
            <person name="Pallen M.J."/>
        </authorList>
    </citation>
    <scope>NUCLEOTIDE SEQUENCE</scope>
    <source>
        <strain evidence="3">B1-20833</strain>
    </source>
</reference>
<protein>
    <recommendedName>
        <fullName evidence="5">Outer membrane protein beta-barrel domain-containing protein</fullName>
    </recommendedName>
</protein>
<evidence type="ECO:0000313" key="4">
    <source>
        <dbReference type="Proteomes" id="UP000823661"/>
    </source>
</evidence>
<accession>A0A9D9ERZ8</accession>
<comment type="caution">
    <text evidence="3">The sequence shown here is derived from an EMBL/GenBank/DDBJ whole genome shotgun (WGS) entry which is preliminary data.</text>
</comment>
<feature type="signal peptide" evidence="2">
    <location>
        <begin position="1"/>
        <end position="19"/>
    </location>
</feature>
<organism evidence="3 4">
    <name type="scientific">Candidatus Cryptobacteroides intestinavium</name>
    <dbReference type="NCBI Taxonomy" id="2840766"/>
    <lineage>
        <taxon>Bacteria</taxon>
        <taxon>Pseudomonadati</taxon>
        <taxon>Bacteroidota</taxon>
        <taxon>Bacteroidia</taxon>
        <taxon>Bacteroidales</taxon>
        <taxon>Candidatus Cryptobacteroides</taxon>
    </lineage>
</organism>
<evidence type="ECO:0000256" key="2">
    <source>
        <dbReference type="SAM" id="SignalP"/>
    </source>
</evidence>